<dbReference type="InterPro" id="IPR051553">
    <property type="entry name" value="Ran_GTPase-activating"/>
</dbReference>
<dbReference type="PANTHER" id="PTHR45982">
    <property type="entry name" value="REGULATOR OF CHROMOSOME CONDENSATION"/>
    <property type="match status" value="1"/>
</dbReference>
<organism evidence="2 3">
    <name type="scientific">Symbiodinium necroappetens</name>
    <dbReference type="NCBI Taxonomy" id="1628268"/>
    <lineage>
        <taxon>Eukaryota</taxon>
        <taxon>Sar</taxon>
        <taxon>Alveolata</taxon>
        <taxon>Dinophyceae</taxon>
        <taxon>Suessiales</taxon>
        <taxon>Symbiodiniaceae</taxon>
        <taxon>Symbiodinium</taxon>
    </lineage>
</organism>
<dbReference type="InterPro" id="IPR009091">
    <property type="entry name" value="RCC1/BLIP-II"/>
</dbReference>
<dbReference type="GO" id="GO:0005737">
    <property type="term" value="C:cytoplasm"/>
    <property type="evidence" value="ECO:0007669"/>
    <property type="project" value="TreeGrafter"/>
</dbReference>
<evidence type="ECO:0000313" key="2">
    <source>
        <dbReference type="EMBL" id="CAE7878620.1"/>
    </source>
</evidence>
<name>A0A813AUF2_9DINO</name>
<reference evidence="2" key="1">
    <citation type="submission" date="2021-02" db="EMBL/GenBank/DDBJ databases">
        <authorList>
            <person name="Dougan E. K."/>
            <person name="Rhodes N."/>
            <person name="Thang M."/>
            <person name="Chan C."/>
        </authorList>
    </citation>
    <scope>NUCLEOTIDE SEQUENCE</scope>
</reference>
<dbReference type="EMBL" id="CAJNJA010063153">
    <property type="protein sequence ID" value="CAE7878620.1"/>
    <property type="molecule type" value="Genomic_DNA"/>
</dbReference>
<comment type="caution">
    <text evidence="2">The sequence shown here is derived from an EMBL/GenBank/DDBJ whole genome shotgun (WGS) entry which is preliminary data.</text>
</comment>
<feature type="repeat" description="RCC1" evidence="1">
    <location>
        <begin position="574"/>
        <end position="631"/>
    </location>
</feature>
<dbReference type="OrthoDB" id="406085at2759"/>
<dbReference type="SUPFAM" id="SSF50985">
    <property type="entry name" value="RCC1/BLIP-II"/>
    <property type="match status" value="1"/>
</dbReference>
<feature type="repeat" description="RCC1" evidence="1">
    <location>
        <begin position="802"/>
        <end position="857"/>
    </location>
</feature>
<dbReference type="AlphaFoldDB" id="A0A813AUF2"/>
<evidence type="ECO:0000313" key="3">
    <source>
        <dbReference type="Proteomes" id="UP000601435"/>
    </source>
</evidence>
<proteinExistence type="predicted"/>
<dbReference type="Pfam" id="PF13540">
    <property type="entry name" value="RCC1_2"/>
    <property type="match status" value="3"/>
</dbReference>
<dbReference type="PROSITE" id="PS50012">
    <property type="entry name" value="RCC1_3"/>
    <property type="match status" value="2"/>
</dbReference>
<dbReference type="Gene3D" id="2.130.10.30">
    <property type="entry name" value="Regulator of chromosome condensation 1/beta-lactamase-inhibitor protein II"/>
    <property type="match status" value="2"/>
</dbReference>
<dbReference type="Proteomes" id="UP000601435">
    <property type="component" value="Unassembled WGS sequence"/>
</dbReference>
<gene>
    <name evidence="2" type="primary">UVR8</name>
    <name evidence="2" type="ORF">SNEC2469_LOCUS28747</name>
</gene>
<protein>
    <submittedName>
        <fullName evidence="2">UVR8 protein</fullName>
    </submittedName>
</protein>
<dbReference type="InterPro" id="IPR000408">
    <property type="entry name" value="Reg_chr_condens"/>
</dbReference>
<sequence length="891" mass="97269">MAWPVLGGAANIKFGFQFIQIGDFRIGAVDDHHFSIAHRRTMMTAVIYTADGVTHPGHNHRRDWNVLDRPEGPPGGLTFGDRFVQFGKFRMGDTDGHHFYLMSPRKHFISLFLGDGGVNSYRPGVGHADFLRLQQNLLRERLADWTCPDLGELAHGACTASWGGWGDRFLQLGNWRLGALDTGHFGICHRNGMNAHMYRHDGTVFLARQDPQLWRRPLGFPYGITFGKDFIQIGSFRIMAGDKDHLSISHPEFIGVNFRGWDSTVWLGKETHDKAASEKWSGWWGHHANKDSAGSAGPTRVMYGDRVLQIGNFRIGQMDSGDDLLLTHVDGHLKRTVSRFTSSGQVHAGNQDYHRWTSHIIYRPLQYHCSSLEDVMELCPGITAGDRFLQIGDFRISQSMPGALSISHRSGLVSKEARELHHADAGSLKFGDRFIQIGDFRLGADEGQGYDSVILTHRGVSFGDRFVQIGNYRFGAFDGHHFTVAHKDGVIAELFTGYDGLQHNGPIAKWTTFGRPMRECKVMPPRWFAPLLKPPCWSESLTTTLAEKECFLSGMELMVRSAATSSGCVLMQGSELKCWGYNSHGQLGLGDTDNRGDSSSSMIAVAPVIDLGGTPTHVCTGEHHACAVLDDSTLKCWGLGSEGQTGQGDQLNRGDAAGEMGENLPAVDVGSGRTVSKVACGDTWTCMVLDNGAVKCMGRGHYERIGNGLSPHMMGHAPEYIGDHLPEVNLGTTATDVFASFWHSCAILTDGSAKCWGRPDNGMLGKNGQARLGFDTIDVGSGRTVTQMALAEYATCVLLDDSTVKCFGRGSDSKGVLGYGDTQNRASTDAPVVDLGTGKTAKHITAGRYHVCALLNDDTLKCWGDDVATYGVLGGTVATVGDEPNEMGLRR</sequence>
<dbReference type="GO" id="GO:0005085">
    <property type="term" value="F:guanyl-nucleotide exchange factor activity"/>
    <property type="evidence" value="ECO:0007669"/>
    <property type="project" value="TreeGrafter"/>
</dbReference>
<keyword evidence="3" id="KW-1185">Reference proteome</keyword>
<accession>A0A813AUF2</accession>
<dbReference type="PANTHER" id="PTHR45982:SF1">
    <property type="entry name" value="REGULATOR OF CHROMOSOME CONDENSATION"/>
    <property type="match status" value="1"/>
</dbReference>
<evidence type="ECO:0000256" key="1">
    <source>
        <dbReference type="PROSITE-ProRule" id="PRU00235"/>
    </source>
</evidence>